<comment type="cofactor">
    <cofactor evidence="1 9">
        <name>FMN</name>
        <dbReference type="ChEBI" id="CHEBI:58210"/>
    </cofactor>
</comment>
<keyword evidence="8 9" id="KW-0560">Oxidoreductase</keyword>
<accession>A0ABR4MWW2</accession>
<dbReference type="InterPro" id="IPR002347">
    <property type="entry name" value="SDR_fam"/>
</dbReference>
<organism evidence="12 13">
    <name type="scientific">Polyrhizophydium stewartii</name>
    <dbReference type="NCBI Taxonomy" id="2732419"/>
    <lineage>
        <taxon>Eukaryota</taxon>
        <taxon>Fungi</taxon>
        <taxon>Fungi incertae sedis</taxon>
        <taxon>Chytridiomycota</taxon>
        <taxon>Chytridiomycota incertae sedis</taxon>
        <taxon>Chytridiomycetes</taxon>
        <taxon>Rhizophydiales</taxon>
        <taxon>Rhizophydiales incertae sedis</taxon>
        <taxon>Polyrhizophydium</taxon>
    </lineage>
</organism>
<feature type="binding site" evidence="9">
    <location>
        <position position="658"/>
    </location>
    <ligand>
        <name>FAD</name>
        <dbReference type="ChEBI" id="CHEBI:57692"/>
    </ligand>
</feature>
<comment type="catalytic activity">
    <reaction evidence="9">
        <text>2 oxidized [2Fe-2S]-[protein] + NADPH = 2 reduced [2Fe-2S]-[protein] + NADP(+) + H(+)</text>
        <dbReference type="Rhea" id="RHEA:67716"/>
        <dbReference type="Rhea" id="RHEA-COMP:17327"/>
        <dbReference type="Rhea" id="RHEA-COMP:17328"/>
        <dbReference type="ChEBI" id="CHEBI:15378"/>
        <dbReference type="ChEBI" id="CHEBI:33737"/>
        <dbReference type="ChEBI" id="CHEBI:33738"/>
        <dbReference type="ChEBI" id="CHEBI:57783"/>
        <dbReference type="ChEBI" id="CHEBI:58349"/>
    </reaction>
</comment>
<keyword evidence="6 9" id="KW-0274">FAD</keyword>
<dbReference type="Gene3D" id="2.40.30.10">
    <property type="entry name" value="Translation factors"/>
    <property type="match status" value="1"/>
</dbReference>
<dbReference type="InterPro" id="IPR017938">
    <property type="entry name" value="Riboflavin_synthase-like_b-brl"/>
</dbReference>
<evidence type="ECO:0000256" key="9">
    <source>
        <dbReference type="HAMAP-Rule" id="MF_03178"/>
    </source>
</evidence>
<dbReference type="SUPFAM" id="SSF63380">
    <property type="entry name" value="Riboflavin synthase domain-like"/>
    <property type="match status" value="1"/>
</dbReference>
<comment type="subcellular location">
    <subcellularLocation>
        <location evidence="9">Cytoplasm</location>
    </subcellularLocation>
    <subcellularLocation>
        <location evidence="9">Mitochondrion</location>
    </subcellularLocation>
    <text evidence="9">Relocalizes to mitochondria after H(2)O(2) exposure.</text>
</comment>
<comment type="caution">
    <text evidence="12">The sequence shown here is derived from an EMBL/GenBank/DDBJ whole genome shotgun (WGS) entry which is preliminary data.</text>
</comment>
<evidence type="ECO:0000256" key="6">
    <source>
        <dbReference type="ARBA" id="ARBA00022827"/>
    </source>
</evidence>
<dbReference type="Gene3D" id="1.20.990.10">
    <property type="entry name" value="NADPH-cytochrome p450 Reductase, Chain A, domain 3"/>
    <property type="match status" value="1"/>
</dbReference>
<dbReference type="InterPro" id="IPR001094">
    <property type="entry name" value="Flavdoxin-like"/>
</dbReference>
<comment type="function">
    <text evidence="9">NADPH-dependent reductase which is a central component of the cytosolic iron-sulfur (Fe-S) protein assembly (CIA) machinery. Transfers electrons from NADPH via its FAD and FMN prosthetic groups to the [2Fe-2S] cluster of DRE2, another key component of the CIA machinery. In turn, this reduced cluster provides electrons for assembly of cytosolic iron-sulfur cluster proteins. Positively controls H(2)O(2)-induced cell death.</text>
</comment>
<evidence type="ECO:0000256" key="2">
    <source>
        <dbReference type="ARBA" id="ARBA00001974"/>
    </source>
</evidence>
<dbReference type="Gene3D" id="3.40.50.360">
    <property type="match status" value="1"/>
</dbReference>
<keyword evidence="13" id="KW-1185">Reference proteome</keyword>
<feature type="binding site" evidence="9">
    <location>
        <position position="432"/>
    </location>
    <ligand>
        <name>FMN</name>
        <dbReference type="ChEBI" id="CHEBI:58210"/>
    </ligand>
</feature>
<evidence type="ECO:0000259" key="10">
    <source>
        <dbReference type="PROSITE" id="PS50902"/>
    </source>
</evidence>
<feature type="binding site" evidence="9">
    <location>
        <position position="763"/>
    </location>
    <ligand>
        <name>NADP(+)</name>
        <dbReference type="ChEBI" id="CHEBI:58349"/>
    </ligand>
</feature>
<gene>
    <name evidence="9 12" type="primary">TAH18</name>
    <name evidence="12" type="ORF">HK105_208759</name>
</gene>
<comment type="similarity">
    <text evidence="9">In the N-terminal section; belongs to the flavodoxin family.</text>
</comment>
<dbReference type="SUPFAM" id="SSF52218">
    <property type="entry name" value="Flavoproteins"/>
    <property type="match status" value="1"/>
</dbReference>
<feature type="domain" description="Flavodoxin-like" evidence="10">
    <location>
        <begin position="306"/>
        <end position="450"/>
    </location>
</feature>
<keyword evidence="7 9" id="KW-0521">NADP</keyword>
<reference evidence="12 13" key="1">
    <citation type="submission" date="2023-09" db="EMBL/GenBank/DDBJ databases">
        <title>Pangenome analysis of Batrachochytrium dendrobatidis and related Chytrids.</title>
        <authorList>
            <person name="Yacoub M.N."/>
            <person name="Stajich J.E."/>
            <person name="James T.Y."/>
        </authorList>
    </citation>
    <scope>NUCLEOTIDE SEQUENCE [LARGE SCALE GENOMIC DNA]</scope>
    <source>
        <strain evidence="12 13">JEL0888</strain>
    </source>
</reference>
<comment type="similarity">
    <text evidence="9">Belongs to the NADPH-dependent diflavin oxidoreductase NDOR1 family.</text>
</comment>
<name>A0ABR4MWW2_9FUNG</name>
<feature type="binding site" evidence="9">
    <location>
        <begin position="818"/>
        <end position="819"/>
    </location>
    <ligand>
        <name>NADP(+)</name>
        <dbReference type="ChEBI" id="CHEBI:58349"/>
    </ligand>
</feature>
<dbReference type="InterPro" id="IPR001709">
    <property type="entry name" value="Flavoprot_Pyr_Nucl_cyt_Rdtase"/>
</dbReference>
<dbReference type="InterPro" id="IPR028879">
    <property type="entry name" value="NDOR1"/>
</dbReference>
<evidence type="ECO:0000313" key="12">
    <source>
        <dbReference type="EMBL" id="KAL2911756.1"/>
    </source>
</evidence>
<keyword evidence="5 9" id="KW-0288">FMN</keyword>
<feature type="binding site" evidence="9">
    <location>
        <begin position="688"/>
        <end position="691"/>
    </location>
    <ligand>
        <name>FAD</name>
        <dbReference type="ChEBI" id="CHEBI:57692"/>
    </ligand>
</feature>
<feature type="binding site" evidence="9">
    <location>
        <position position="861"/>
    </location>
    <ligand>
        <name>NADP(+)</name>
        <dbReference type="ChEBI" id="CHEBI:58349"/>
    </ligand>
</feature>
<keyword evidence="4 9" id="KW-0285">Flavoprotein</keyword>
<dbReference type="SUPFAM" id="SSF52343">
    <property type="entry name" value="Ferredoxin reductase-like, C-terminal NADP-linked domain"/>
    <property type="match status" value="1"/>
</dbReference>
<dbReference type="InterPro" id="IPR023173">
    <property type="entry name" value="NADPH_Cyt_P450_Rdtase_alpha"/>
</dbReference>
<dbReference type="Pfam" id="PF00667">
    <property type="entry name" value="FAD_binding_1"/>
    <property type="match status" value="1"/>
</dbReference>
<dbReference type="PRINTS" id="PR00371">
    <property type="entry name" value="FPNCR"/>
</dbReference>
<protein>
    <recommendedName>
        <fullName evidence="9">NADPH-dependent diflavin oxidoreductase 1</fullName>
        <ecNumber evidence="9">1.18.1.-</ecNumber>
    </recommendedName>
    <alternativeName>
        <fullName evidence="9">NADPH-dependent FMN and FAD-containing oxidoreductase</fullName>
    </alternativeName>
</protein>
<feature type="binding site" evidence="9">
    <location>
        <position position="899"/>
    </location>
    <ligand>
        <name>FAD</name>
        <dbReference type="ChEBI" id="CHEBI:57692"/>
    </ligand>
</feature>
<evidence type="ECO:0000256" key="1">
    <source>
        <dbReference type="ARBA" id="ARBA00001917"/>
    </source>
</evidence>
<dbReference type="InterPro" id="IPR029039">
    <property type="entry name" value="Flavoprotein-like_sf"/>
</dbReference>
<dbReference type="Gene3D" id="3.40.50.720">
    <property type="entry name" value="NAD(P)-binding Rossmann-like Domain"/>
    <property type="match status" value="1"/>
</dbReference>
<dbReference type="InterPro" id="IPR003097">
    <property type="entry name" value="CysJ-like_FAD-binding"/>
</dbReference>
<dbReference type="PANTHER" id="PTHR19384">
    <property type="entry name" value="NITRIC OXIDE SYNTHASE-RELATED"/>
    <property type="match status" value="1"/>
</dbReference>
<comment type="caution">
    <text evidence="9">Lacks conserved residue(s) required for the propagation of feature annotation.</text>
</comment>
<evidence type="ECO:0000313" key="13">
    <source>
        <dbReference type="Proteomes" id="UP001527925"/>
    </source>
</evidence>
<comment type="subunit">
    <text evidence="9">Interacts with DRE2; as part of the cytosolic iron-sulfur (Fe-S) protein assembly (CIA) machinery.</text>
</comment>
<dbReference type="PROSITE" id="PS51384">
    <property type="entry name" value="FAD_FR"/>
    <property type="match status" value="1"/>
</dbReference>
<dbReference type="Proteomes" id="UP001527925">
    <property type="component" value="Unassembled WGS sequence"/>
</dbReference>
<dbReference type="EC" id="1.18.1.-" evidence="9"/>
<dbReference type="InterPro" id="IPR039261">
    <property type="entry name" value="FNR_nucleotide-bd"/>
</dbReference>
<proteinExistence type="inferred from homology"/>
<dbReference type="PROSITE" id="PS50902">
    <property type="entry name" value="FLAVODOXIN_LIKE"/>
    <property type="match status" value="1"/>
</dbReference>
<dbReference type="Pfam" id="PF00106">
    <property type="entry name" value="adh_short"/>
    <property type="match status" value="1"/>
</dbReference>
<dbReference type="InterPro" id="IPR008254">
    <property type="entry name" value="Flavodoxin/NO_synth"/>
</dbReference>
<sequence length="900" mass="99866">MPSDSLRRFSTADIPDLAGKVVIVTGGSSGLGFESAVALAAKGAHVIVSCRNEDKGNAAVADIKAKAGVPAATVEFGVMEQSDLASVRRFADWFLAKGLRLDVLMLNAGVFGTKFELVDGVETHMLVNHLSHMLLAQLLLPKLKQSAPSRIVFVGSETYKDFVHDEESSWAADFERGFSSKSGPADVQHALSKLAVVTTSNRIARVLGHHAGVLVNTVDPRLSMTKLWAGSKDPLTNGWLRSLLRRRGRIDLVDPKEGALALLFAATSPSIEQLHMSGMLFVGAGVIEKALLHTLDPAVQDELWAVSEAHILRILAGREVAERVAREGRLRHFDVRVSAMDEYDKAELPNEPLVLFVCSVTGQGEEPDNMKRFWKFLLRKNLPSDSLEGMRFGVFGLGDSSYPKFNFPAKKLHKRLMQLGAQPLVARGDGDDQHDYGYDGALDPWLEQAWQAILALYPLPRGLEIVPADTLVPPPLEAVFVDDLARRNQLEAQPQNAAQDAAPANQRAGLPVTAHLATVKVNRRVTSADHFQDVRHFEFDIAASHVEYNTGDIMTIQPQNLPSDVAGAIESLGWTDIADRPLVILATRADVRVPEHLRGEMTIRRLFEHHLDLFGRPHRYFFELLAFFATDEMHAEKLREFASAAGQSELYAYCHRMRRTRMEVISDFASLKVPVKYIVDIFPPMRPRSFSIASSPLVRPHAIELAVGIVTYRTRMREPRHGVCTKWMAQLQAGDVVRFGVQAGTFRLPLSINTPIVCIGPGTGVAPMRSLLQTRHELGASENTLFVGTRSRTSDFLYGEEWTAWAAQGSLQLFTAFSRDQNHKIYVQHRIVEHGVHVWDIVGERGGTVYLSGNSKQMPADVADALKQVFVQHGRMSHEDAERMLSDLERARRFQQECWA</sequence>
<feature type="domain" description="FAD-binding FR-type" evidence="11">
    <location>
        <begin position="512"/>
        <end position="749"/>
    </location>
</feature>
<feature type="binding site" evidence="9">
    <location>
        <begin position="722"/>
        <end position="725"/>
    </location>
    <ligand>
        <name>FAD</name>
        <dbReference type="ChEBI" id="CHEBI:57692"/>
    </ligand>
</feature>
<evidence type="ECO:0000256" key="7">
    <source>
        <dbReference type="ARBA" id="ARBA00022857"/>
    </source>
</evidence>
<dbReference type="Pfam" id="PF00175">
    <property type="entry name" value="NAD_binding_1"/>
    <property type="match status" value="1"/>
</dbReference>
<comment type="similarity">
    <text evidence="9">In the C-terminal section; belongs to the flavoprotein pyridine nucleotide cytochrome reductase family.</text>
</comment>
<evidence type="ECO:0000256" key="5">
    <source>
        <dbReference type="ARBA" id="ARBA00022643"/>
    </source>
</evidence>
<dbReference type="InterPro" id="IPR001433">
    <property type="entry name" value="OxRdtase_FAD/NAD-bd"/>
</dbReference>
<dbReference type="HAMAP" id="MF_03178">
    <property type="entry name" value="NDOR1"/>
    <property type="match status" value="1"/>
</dbReference>
<dbReference type="Gene3D" id="3.40.50.80">
    <property type="entry name" value="Nucleotide-binding domain of ferredoxin-NADP reductase (FNR) module"/>
    <property type="match status" value="1"/>
</dbReference>
<dbReference type="InterPro" id="IPR036291">
    <property type="entry name" value="NAD(P)-bd_dom_sf"/>
</dbReference>
<feature type="binding site" evidence="9">
    <location>
        <begin position="824"/>
        <end position="828"/>
    </location>
    <ligand>
        <name>NADP(+)</name>
        <dbReference type="ChEBI" id="CHEBI:58349"/>
    </ligand>
</feature>
<dbReference type="SUPFAM" id="SSF51735">
    <property type="entry name" value="NAD(P)-binding Rossmann-fold domains"/>
    <property type="match status" value="1"/>
</dbReference>
<dbReference type="Pfam" id="PF00258">
    <property type="entry name" value="Flavodoxin_1"/>
    <property type="match status" value="1"/>
</dbReference>
<feature type="binding site" evidence="9">
    <location>
        <begin position="397"/>
        <end position="406"/>
    </location>
    <ligand>
        <name>FMN</name>
        <dbReference type="ChEBI" id="CHEBI:58210"/>
    </ligand>
</feature>
<comment type="cofactor">
    <cofactor evidence="2 9">
        <name>FAD</name>
        <dbReference type="ChEBI" id="CHEBI:57692"/>
    </cofactor>
</comment>
<evidence type="ECO:0000256" key="4">
    <source>
        <dbReference type="ARBA" id="ARBA00022630"/>
    </source>
</evidence>
<evidence type="ECO:0000256" key="3">
    <source>
        <dbReference type="ARBA" id="ARBA00022490"/>
    </source>
</evidence>
<dbReference type="InterPro" id="IPR017927">
    <property type="entry name" value="FAD-bd_FR_type"/>
</dbReference>
<dbReference type="PANTHER" id="PTHR19384:SF10">
    <property type="entry name" value="NADPH-DEPENDENT DIFLAVIN OXIDOREDUCTASE 1"/>
    <property type="match status" value="1"/>
</dbReference>
<evidence type="ECO:0000259" key="11">
    <source>
        <dbReference type="PROSITE" id="PS51384"/>
    </source>
</evidence>
<keyword evidence="3 9" id="KW-0963">Cytoplasm</keyword>
<evidence type="ECO:0000256" key="8">
    <source>
        <dbReference type="ARBA" id="ARBA00023002"/>
    </source>
</evidence>
<keyword evidence="9" id="KW-0496">Mitochondrion</keyword>
<dbReference type="EMBL" id="JADGIZ020000088">
    <property type="protein sequence ID" value="KAL2911756.1"/>
    <property type="molecule type" value="Genomic_DNA"/>
</dbReference>
<dbReference type="PRINTS" id="PR00369">
    <property type="entry name" value="FLAVODOXIN"/>
</dbReference>